<evidence type="ECO:0000313" key="5">
    <source>
        <dbReference type="Proteomes" id="UP000321764"/>
    </source>
</evidence>
<evidence type="ECO:0000313" key="4">
    <source>
        <dbReference type="EMBL" id="TXR54366.1"/>
    </source>
</evidence>
<name>A0A5C8ZBT8_9GAMM</name>
<reference evidence="4 5" key="1">
    <citation type="submission" date="2019-07" db="EMBL/GenBank/DDBJ databases">
        <title>Reinekea sp. strain SSH23 genome sequencing and assembly.</title>
        <authorList>
            <person name="Kim I."/>
        </authorList>
    </citation>
    <scope>NUCLEOTIDE SEQUENCE [LARGE SCALE GENOMIC DNA]</scope>
    <source>
        <strain evidence="4 5">SSH23</strain>
    </source>
</reference>
<dbReference type="PANTHER" id="PTHR12901">
    <property type="entry name" value="SPERM PROTEIN HOMOLOG"/>
    <property type="match status" value="1"/>
</dbReference>
<dbReference type="CDD" id="cd07813">
    <property type="entry name" value="COQ10p_like"/>
    <property type="match status" value="1"/>
</dbReference>
<proteinExistence type="inferred from homology"/>
<dbReference type="Proteomes" id="UP000321764">
    <property type="component" value="Unassembled WGS sequence"/>
</dbReference>
<comment type="similarity">
    <text evidence="1">Belongs to the ribosome association toxin RatA family.</text>
</comment>
<dbReference type="OrthoDB" id="9804759at2"/>
<keyword evidence="5" id="KW-1185">Reference proteome</keyword>
<accession>A0A5C8ZBT8</accession>
<evidence type="ECO:0000259" key="3">
    <source>
        <dbReference type="Pfam" id="PF03364"/>
    </source>
</evidence>
<dbReference type="SUPFAM" id="SSF55961">
    <property type="entry name" value="Bet v1-like"/>
    <property type="match status" value="1"/>
</dbReference>
<dbReference type="PANTHER" id="PTHR12901:SF10">
    <property type="entry name" value="COENZYME Q-BINDING PROTEIN COQ10, MITOCHONDRIAL"/>
    <property type="match status" value="1"/>
</dbReference>
<gene>
    <name evidence="4" type="ORF">FME95_07465</name>
</gene>
<dbReference type="Gene3D" id="3.30.530.20">
    <property type="match status" value="1"/>
</dbReference>
<sequence>MIEIHRSALVLAPAEHLYRLINDIECYPSFLEGMKSARIIEQSDEHMLGELVIAKAGFEKTLVTRNRLTYPSSIEMTLEQGPFQSLSGQWTIKALADTGCKVSLDLSFDAKKGVQDIAFSLMFKKIADQMVEAFVKQAQSKPVTLI</sequence>
<dbReference type="InterPro" id="IPR023393">
    <property type="entry name" value="START-like_dom_sf"/>
</dbReference>
<protein>
    <submittedName>
        <fullName evidence="4">Type II toxin-antitoxin system RatA family toxin</fullName>
    </submittedName>
</protein>
<keyword evidence="2" id="KW-1277">Toxin-antitoxin system</keyword>
<dbReference type="GO" id="GO:0045333">
    <property type="term" value="P:cellular respiration"/>
    <property type="evidence" value="ECO:0007669"/>
    <property type="project" value="InterPro"/>
</dbReference>
<dbReference type="RefSeq" id="WP_147713764.1">
    <property type="nucleotide sequence ID" value="NZ_VKAD01000001.1"/>
</dbReference>
<dbReference type="AlphaFoldDB" id="A0A5C8ZBT8"/>
<dbReference type="InterPro" id="IPR044996">
    <property type="entry name" value="COQ10-like"/>
</dbReference>
<evidence type="ECO:0000256" key="2">
    <source>
        <dbReference type="ARBA" id="ARBA00022649"/>
    </source>
</evidence>
<evidence type="ECO:0000256" key="1">
    <source>
        <dbReference type="ARBA" id="ARBA00008918"/>
    </source>
</evidence>
<organism evidence="4 5">
    <name type="scientific">Reinekea thalattae</name>
    <dbReference type="NCBI Taxonomy" id="2593301"/>
    <lineage>
        <taxon>Bacteria</taxon>
        <taxon>Pseudomonadati</taxon>
        <taxon>Pseudomonadota</taxon>
        <taxon>Gammaproteobacteria</taxon>
        <taxon>Oceanospirillales</taxon>
        <taxon>Saccharospirillaceae</taxon>
        <taxon>Reinekea</taxon>
    </lineage>
</organism>
<dbReference type="GO" id="GO:0048039">
    <property type="term" value="F:ubiquinone binding"/>
    <property type="evidence" value="ECO:0007669"/>
    <property type="project" value="InterPro"/>
</dbReference>
<dbReference type="InterPro" id="IPR005031">
    <property type="entry name" value="COQ10_START"/>
</dbReference>
<dbReference type="EMBL" id="VKAD01000001">
    <property type="protein sequence ID" value="TXR54366.1"/>
    <property type="molecule type" value="Genomic_DNA"/>
</dbReference>
<comment type="caution">
    <text evidence="4">The sequence shown here is derived from an EMBL/GenBank/DDBJ whole genome shotgun (WGS) entry which is preliminary data.</text>
</comment>
<dbReference type="Pfam" id="PF03364">
    <property type="entry name" value="Polyketide_cyc"/>
    <property type="match status" value="1"/>
</dbReference>
<feature type="domain" description="Coenzyme Q-binding protein COQ10 START" evidence="3">
    <location>
        <begin position="12"/>
        <end position="134"/>
    </location>
</feature>